<evidence type="ECO:0000313" key="2">
    <source>
        <dbReference type="Proteomes" id="UP000001072"/>
    </source>
</evidence>
<sequence length="182" mass="20634">MEDALEEVRTILLRTDDSIRLEDGFQRLDVNQTEAVTGAEEFDNFLGSTPDEVKLTETERTRVNLLIPIIRLCRLLSLRLVNPTQPNLSLLKSIPTEQIEKFIHLIESFPEHIDELVSELDLSPHSKALISKTLDELLADSHQLISGLKVDQIGLDGKDLKWFGIWKDQMKNASSALLEAFD</sequence>
<evidence type="ECO:0000313" key="1">
    <source>
        <dbReference type="EMBL" id="EGG12654.1"/>
    </source>
</evidence>
<dbReference type="KEGG" id="mlr:MELLADRAFT_101103"/>
<dbReference type="GeneID" id="18921278"/>
<accession>F4R3M3</accession>
<dbReference type="OrthoDB" id="10528484at2759"/>
<dbReference type="InParanoid" id="F4R3M3"/>
<dbReference type="HOGENOM" id="CLU_1482285_0_0_1"/>
<reference evidence="2" key="1">
    <citation type="journal article" date="2011" name="Proc. Natl. Acad. Sci. U.S.A.">
        <title>Obligate biotrophy features unraveled by the genomic analysis of rust fungi.</title>
        <authorList>
            <person name="Duplessis S."/>
            <person name="Cuomo C.A."/>
            <person name="Lin Y.-C."/>
            <person name="Aerts A."/>
            <person name="Tisserant E."/>
            <person name="Veneault-Fourrey C."/>
            <person name="Joly D.L."/>
            <person name="Hacquard S."/>
            <person name="Amselem J."/>
            <person name="Cantarel B.L."/>
            <person name="Chiu R."/>
            <person name="Coutinho P.M."/>
            <person name="Feau N."/>
            <person name="Field M."/>
            <person name="Frey P."/>
            <person name="Gelhaye E."/>
            <person name="Goldberg J."/>
            <person name="Grabherr M.G."/>
            <person name="Kodira C.D."/>
            <person name="Kohler A."/>
            <person name="Kuees U."/>
            <person name="Lindquist E.A."/>
            <person name="Lucas S.M."/>
            <person name="Mago R."/>
            <person name="Mauceli E."/>
            <person name="Morin E."/>
            <person name="Murat C."/>
            <person name="Pangilinan J.L."/>
            <person name="Park R."/>
            <person name="Pearson M."/>
            <person name="Quesneville H."/>
            <person name="Rouhier N."/>
            <person name="Sakthikumar S."/>
            <person name="Salamov A.A."/>
            <person name="Schmutz J."/>
            <person name="Selles B."/>
            <person name="Shapiro H."/>
            <person name="Tanguay P."/>
            <person name="Tuskan G.A."/>
            <person name="Henrissat B."/>
            <person name="Van de Peer Y."/>
            <person name="Rouze P."/>
            <person name="Ellis J.G."/>
            <person name="Dodds P.N."/>
            <person name="Schein J.E."/>
            <person name="Zhong S."/>
            <person name="Hamelin R.C."/>
            <person name="Grigoriev I.V."/>
            <person name="Szabo L.J."/>
            <person name="Martin F."/>
        </authorList>
    </citation>
    <scope>NUCLEOTIDE SEQUENCE [LARGE SCALE GENOMIC DNA]</scope>
    <source>
        <strain evidence="2">98AG31 / pathotype 3-4-7</strain>
    </source>
</reference>
<organism evidence="2">
    <name type="scientific">Melampsora larici-populina (strain 98AG31 / pathotype 3-4-7)</name>
    <name type="common">Poplar leaf rust fungus</name>
    <dbReference type="NCBI Taxonomy" id="747676"/>
    <lineage>
        <taxon>Eukaryota</taxon>
        <taxon>Fungi</taxon>
        <taxon>Dikarya</taxon>
        <taxon>Basidiomycota</taxon>
        <taxon>Pucciniomycotina</taxon>
        <taxon>Pucciniomycetes</taxon>
        <taxon>Pucciniales</taxon>
        <taxon>Melampsoraceae</taxon>
        <taxon>Melampsora</taxon>
    </lineage>
</organism>
<dbReference type="RefSeq" id="XP_007403592.1">
    <property type="nucleotide sequence ID" value="XM_007403530.1"/>
</dbReference>
<dbReference type="VEuPathDB" id="FungiDB:MELLADRAFT_101103"/>
<proteinExistence type="predicted"/>
<name>F4R3M3_MELLP</name>
<gene>
    <name evidence="1" type="ORF">MELLADRAFT_101103</name>
</gene>
<keyword evidence="2" id="KW-1185">Reference proteome</keyword>
<dbReference type="Gene3D" id="1.20.1410.10">
    <property type="entry name" value="I/LWEQ domain"/>
    <property type="match status" value="1"/>
</dbReference>
<protein>
    <submittedName>
        <fullName evidence="1">Uncharacterized protein</fullName>
    </submittedName>
</protein>
<dbReference type="AlphaFoldDB" id="F4R3M3"/>
<dbReference type="EMBL" id="GL883090">
    <property type="protein sequence ID" value="EGG12654.1"/>
    <property type="molecule type" value="Genomic_DNA"/>
</dbReference>
<dbReference type="Proteomes" id="UP000001072">
    <property type="component" value="Unassembled WGS sequence"/>
</dbReference>